<reference evidence="2" key="1">
    <citation type="submission" date="2021-09" db="EMBL/GenBank/DDBJ databases">
        <title>The genome of Mauremys mutica provides insights into the evolution of semi-aquatic lifestyle.</title>
        <authorList>
            <person name="Gong S."/>
            <person name="Gao Y."/>
        </authorList>
    </citation>
    <scope>NUCLEOTIDE SEQUENCE</scope>
    <source>
        <strain evidence="2">MM-2020</strain>
        <tissue evidence="2">Muscle</tissue>
    </source>
</reference>
<evidence type="ECO:0000313" key="3">
    <source>
        <dbReference type="Proteomes" id="UP000827986"/>
    </source>
</evidence>
<dbReference type="AlphaFoldDB" id="A0A9D3XMK1"/>
<dbReference type="EMBL" id="JAHDVG010000467">
    <property type="protein sequence ID" value="KAH1181988.1"/>
    <property type="molecule type" value="Genomic_DNA"/>
</dbReference>
<organism evidence="2 3">
    <name type="scientific">Mauremys mutica</name>
    <name type="common">yellowpond turtle</name>
    <dbReference type="NCBI Taxonomy" id="74926"/>
    <lineage>
        <taxon>Eukaryota</taxon>
        <taxon>Metazoa</taxon>
        <taxon>Chordata</taxon>
        <taxon>Craniata</taxon>
        <taxon>Vertebrata</taxon>
        <taxon>Euteleostomi</taxon>
        <taxon>Archelosauria</taxon>
        <taxon>Testudinata</taxon>
        <taxon>Testudines</taxon>
        <taxon>Cryptodira</taxon>
        <taxon>Durocryptodira</taxon>
        <taxon>Testudinoidea</taxon>
        <taxon>Geoemydidae</taxon>
        <taxon>Geoemydinae</taxon>
        <taxon>Mauremys</taxon>
    </lineage>
</organism>
<feature type="region of interest" description="Disordered" evidence="1">
    <location>
        <begin position="1"/>
        <end position="21"/>
    </location>
</feature>
<comment type="caution">
    <text evidence="2">The sequence shown here is derived from an EMBL/GenBank/DDBJ whole genome shotgun (WGS) entry which is preliminary data.</text>
</comment>
<accession>A0A9D3XMK1</accession>
<keyword evidence="3" id="KW-1185">Reference proteome</keyword>
<dbReference type="Proteomes" id="UP000827986">
    <property type="component" value="Unassembled WGS sequence"/>
</dbReference>
<name>A0A9D3XMK1_9SAUR</name>
<dbReference type="InterPro" id="IPR035899">
    <property type="entry name" value="DBL_dom_sf"/>
</dbReference>
<dbReference type="SUPFAM" id="SSF48065">
    <property type="entry name" value="DBL homology domain (DH-domain)"/>
    <property type="match status" value="1"/>
</dbReference>
<evidence type="ECO:0000313" key="2">
    <source>
        <dbReference type="EMBL" id="KAH1181988.1"/>
    </source>
</evidence>
<protein>
    <submittedName>
        <fullName evidence="2">Uncharacterized protein</fullName>
    </submittedName>
</protein>
<gene>
    <name evidence="2" type="ORF">KIL84_009742</name>
</gene>
<sequence length="78" mass="8350">MEAQPPGGPAAPDPSGCPKDSDRQLRLRLCVLSEILSTERDYVGTLRFLQSPNALLTIVVVYLNPTVLVLATSTVQGV</sequence>
<feature type="compositionally biased region" description="Pro residues" evidence="1">
    <location>
        <begin position="1"/>
        <end position="12"/>
    </location>
</feature>
<proteinExistence type="predicted"/>
<evidence type="ECO:0000256" key="1">
    <source>
        <dbReference type="SAM" id="MobiDB-lite"/>
    </source>
</evidence>